<evidence type="ECO:0000256" key="2">
    <source>
        <dbReference type="SAM" id="Coils"/>
    </source>
</evidence>
<dbReference type="SMART" id="SM00028">
    <property type="entry name" value="TPR"/>
    <property type="match status" value="7"/>
</dbReference>
<feature type="non-terminal residue" evidence="4">
    <location>
        <position position="1"/>
    </location>
</feature>
<dbReference type="PANTHER" id="PTHR35807:SF2">
    <property type="entry name" value="TRANSCRIPTIONAL ACTIVATOR DOMAIN"/>
    <property type="match status" value="1"/>
</dbReference>
<comment type="caution">
    <text evidence="4">The sequence shown here is derived from an EMBL/GenBank/DDBJ whole genome shotgun (WGS) entry which is preliminary data.</text>
</comment>
<dbReference type="Pfam" id="PF03704">
    <property type="entry name" value="BTAD"/>
    <property type="match status" value="1"/>
</dbReference>
<dbReference type="PANTHER" id="PTHR35807">
    <property type="entry name" value="TRANSCRIPTIONAL REGULATOR REDD-RELATED"/>
    <property type="match status" value="1"/>
</dbReference>
<dbReference type="InterPro" id="IPR051677">
    <property type="entry name" value="AfsR-DnrI-RedD_regulator"/>
</dbReference>
<dbReference type="Proteomes" id="UP001597040">
    <property type="component" value="Unassembled WGS sequence"/>
</dbReference>
<dbReference type="InterPro" id="IPR011990">
    <property type="entry name" value="TPR-like_helical_dom_sf"/>
</dbReference>
<dbReference type="Gene3D" id="1.10.10.10">
    <property type="entry name" value="Winged helix-like DNA-binding domain superfamily/Winged helix DNA-binding domain"/>
    <property type="match status" value="1"/>
</dbReference>
<evidence type="ECO:0000256" key="1">
    <source>
        <dbReference type="PROSITE-ProRule" id="PRU00339"/>
    </source>
</evidence>
<evidence type="ECO:0000259" key="3">
    <source>
        <dbReference type="SMART" id="SM01043"/>
    </source>
</evidence>
<dbReference type="Gene3D" id="1.25.40.10">
    <property type="entry name" value="Tetratricopeptide repeat domain"/>
    <property type="match status" value="3"/>
</dbReference>
<dbReference type="SUPFAM" id="SSF48452">
    <property type="entry name" value="TPR-like"/>
    <property type="match status" value="3"/>
</dbReference>
<keyword evidence="2" id="KW-0175">Coiled coil</keyword>
<dbReference type="InterPro" id="IPR005158">
    <property type="entry name" value="BTAD"/>
</dbReference>
<organism evidence="4 5">
    <name type="scientific">Virgibacillus byunsanensis</name>
    <dbReference type="NCBI Taxonomy" id="570945"/>
    <lineage>
        <taxon>Bacteria</taxon>
        <taxon>Bacillati</taxon>
        <taxon>Bacillota</taxon>
        <taxon>Bacilli</taxon>
        <taxon>Bacillales</taxon>
        <taxon>Bacillaceae</taxon>
        <taxon>Virgibacillus</taxon>
    </lineage>
</organism>
<feature type="coiled-coil region" evidence="2">
    <location>
        <begin position="91"/>
        <end position="118"/>
    </location>
</feature>
<feature type="repeat" description="TPR" evidence="1">
    <location>
        <begin position="89"/>
        <end position="122"/>
    </location>
</feature>
<keyword evidence="1" id="KW-0802">TPR repeat</keyword>
<accession>A0ABW3LFI1</accession>
<dbReference type="RefSeq" id="WP_390358930.1">
    <property type="nucleotide sequence ID" value="NZ_JBHTKJ010000005.1"/>
</dbReference>
<feature type="domain" description="Bacterial transcriptional activator" evidence="3">
    <location>
        <begin position="606"/>
        <end position="748"/>
    </location>
</feature>
<dbReference type="SMART" id="SM01043">
    <property type="entry name" value="BTAD"/>
    <property type="match status" value="1"/>
</dbReference>
<dbReference type="InterPro" id="IPR036388">
    <property type="entry name" value="WH-like_DNA-bd_sf"/>
</dbReference>
<dbReference type="PROSITE" id="PS50005">
    <property type="entry name" value="TPR"/>
    <property type="match status" value="1"/>
</dbReference>
<sequence length="756" mass="88640">RVPFLFWLGINIKFPRELFYTYLHMRVATYYEKKKDIETTLYHYQKVKEYKSIAHLLQKNGLEMLRSGRLQTLYDLLADLPNDFKLVYPVLYFYQGEIERYRSLYEQAEQNYENIIKLIPKDDQDHYYLAGLAFEGKARIYLDTIQPDKAERYVNQAIHMREKAKAPKEEMAQLYMLMAENLLNAGQAVKAENWFDRANLLNLPLEESNLQARICLRTGKLRKAKEILVQRKKNTLATNTKHLPQSHRETDILLSIIEAFMGNAEESKKLASEGIQLGLTVQAPFVEACGWMRMGHAVQLLDNYNTELAVQCYETALEIMERINISRGKAEPYMGLSILYGKKLEYERAIENANQGLKETEKVNDRWLSALIKLSLCITEVYNHQYDQATETINQVRSDMISCGDRYGIMVTGFWGAYISLEKEDMETFKHEMGIFLQEVETEEYDFFLKSITTFGPTDLKNIAPMLLKAKQLGISPQLVSRLMYELGYDEGLSSHPGYTLVISTLGQLKVWLGTKKIEPHDWQREKAKELFELFITNRNKMLLKEEIFQYLWPDEEKKTANKKFKVTLNALLKAIEPQRKAREESFFIARNGGAYGLNPNTGYKIDILHFEEQINRGLEEKDPKRAKELIGKGLKLYQGEYLADLRYVNWCSSERERLQLLYLRGAEKMAQIAVRLFDFNLCIDWCERILAIDNTWEEAYRLTMYSYYQHNNRPQAIRWYERCCEVLEDELGVEPMEPTKEMYHLIIESENLNTY</sequence>
<keyword evidence="5" id="KW-1185">Reference proteome</keyword>
<dbReference type="InterPro" id="IPR019734">
    <property type="entry name" value="TPR_rpt"/>
</dbReference>
<gene>
    <name evidence="4" type="ORF">ACFQ3N_01620</name>
</gene>
<protein>
    <submittedName>
        <fullName evidence="4">BTAD domain-containing putative transcriptional regulator</fullName>
    </submittedName>
</protein>
<evidence type="ECO:0000313" key="5">
    <source>
        <dbReference type="Proteomes" id="UP001597040"/>
    </source>
</evidence>
<reference evidence="5" key="1">
    <citation type="journal article" date="2019" name="Int. J. Syst. Evol. Microbiol.">
        <title>The Global Catalogue of Microorganisms (GCM) 10K type strain sequencing project: providing services to taxonomists for standard genome sequencing and annotation.</title>
        <authorList>
            <consortium name="The Broad Institute Genomics Platform"/>
            <consortium name="The Broad Institute Genome Sequencing Center for Infectious Disease"/>
            <person name="Wu L."/>
            <person name="Ma J."/>
        </authorList>
    </citation>
    <scope>NUCLEOTIDE SEQUENCE [LARGE SCALE GENOMIC DNA]</scope>
    <source>
        <strain evidence="5">CCUG 56754</strain>
    </source>
</reference>
<dbReference type="EMBL" id="JBHTKJ010000005">
    <property type="protein sequence ID" value="MFD1037127.1"/>
    <property type="molecule type" value="Genomic_DNA"/>
</dbReference>
<proteinExistence type="predicted"/>
<evidence type="ECO:0000313" key="4">
    <source>
        <dbReference type="EMBL" id="MFD1037127.1"/>
    </source>
</evidence>
<name>A0ABW3LFI1_9BACI</name>